<protein>
    <recommendedName>
        <fullName evidence="7">G-protein coupled receptors family 1 profile domain-containing protein</fullName>
    </recommendedName>
</protein>
<feature type="transmembrane region" description="Helical" evidence="6">
    <location>
        <begin position="43"/>
        <end position="65"/>
    </location>
</feature>
<accession>A0A2G5VDK3</accession>
<comment type="subcellular location">
    <subcellularLocation>
        <location evidence="1">Membrane</location>
        <topology evidence="1">Multi-pass membrane protein</topology>
    </subcellularLocation>
</comment>
<dbReference type="SUPFAM" id="SSF81321">
    <property type="entry name" value="Family A G protein-coupled receptor-like"/>
    <property type="match status" value="1"/>
</dbReference>
<keyword evidence="3 6" id="KW-0812">Transmembrane</keyword>
<comment type="similarity">
    <text evidence="2">Belongs to the nematode receptor-like protein srd family.</text>
</comment>
<keyword evidence="4 6" id="KW-1133">Transmembrane helix</keyword>
<dbReference type="GO" id="GO:0016020">
    <property type="term" value="C:membrane"/>
    <property type="evidence" value="ECO:0007669"/>
    <property type="project" value="UniProtKB-SubCell"/>
</dbReference>
<dbReference type="Pfam" id="PF10317">
    <property type="entry name" value="7TM_GPCR_Srd"/>
    <property type="match status" value="1"/>
</dbReference>
<feature type="transmembrane region" description="Helical" evidence="6">
    <location>
        <begin position="150"/>
        <end position="172"/>
    </location>
</feature>
<name>A0A2G5VDK3_9PELO</name>
<gene>
    <name evidence="8" type="primary">Cni-srd-3</name>
    <name evidence="8" type="synonym">Cnig_chr_II.g8315</name>
    <name evidence="8" type="ORF">B9Z55_008315</name>
</gene>
<evidence type="ECO:0000256" key="2">
    <source>
        <dbReference type="ARBA" id="ARBA00009166"/>
    </source>
</evidence>
<dbReference type="InterPro" id="IPR019421">
    <property type="entry name" value="7TM_GPCR_serpentine_rcpt_Srd"/>
</dbReference>
<feature type="domain" description="G-protein coupled receptors family 1 profile" evidence="7">
    <location>
        <begin position="1"/>
        <end position="105"/>
    </location>
</feature>
<evidence type="ECO:0000313" key="8">
    <source>
        <dbReference type="EMBL" id="PIC49844.1"/>
    </source>
</evidence>
<keyword evidence="5 6" id="KW-0472">Membrane</keyword>
<dbReference type="InterPro" id="IPR017452">
    <property type="entry name" value="GPCR_Rhodpsn_7TM"/>
</dbReference>
<evidence type="ECO:0000256" key="4">
    <source>
        <dbReference type="ARBA" id="ARBA00022989"/>
    </source>
</evidence>
<dbReference type="PANTHER" id="PTHR22945:SF23">
    <property type="entry name" value="SERPENTINE RECEPTOR CLASS DELTA-1-RELATED"/>
    <property type="match status" value="1"/>
</dbReference>
<organism evidence="8 9">
    <name type="scientific">Caenorhabditis nigoni</name>
    <dbReference type="NCBI Taxonomy" id="1611254"/>
    <lineage>
        <taxon>Eukaryota</taxon>
        <taxon>Metazoa</taxon>
        <taxon>Ecdysozoa</taxon>
        <taxon>Nematoda</taxon>
        <taxon>Chromadorea</taxon>
        <taxon>Rhabditida</taxon>
        <taxon>Rhabditina</taxon>
        <taxon>Rhabditomorpha</taxon>
        <taxon>Rhabditoidea</taxon>
        <taxon>Rhabditidae</taxon>
        <taxon>Peloderinae</taxon>
        <taxon>Caenorhabditis</taxon>
    </lineage>
</organism>
<feature type="transmembrane region" description="Helical" evidence="6">
    <location>
        <begin position="201"/>
        <end position="223"/>
    </location>
</feature>
<dbReference type="Proteomes" id="UP000230233">
    <property type="component" value="Chromosome II"/>
</dbReference>
<evidence type="ECO:0000256" key="3">
    <source>
        <dbReference type="ARBA" id="ARBA00022692"/>
    </source>
</evidence>
<reference evidence="9" key="1">
    <citation type="submission" date="2017-10" db="EMBL/GenBank/DDBJ databases">
        <title>Rapid genome shrinkage in a self-fertile nematode reveals novel sperm competition proteins.</title>
        <authorList>
            <person name="Yin D."/>
            <person name="Schwarz E.M."/>
            <person name="Thomas C.G."/>
            <person name="Felde R.L."/>
            <person name="Korf I.F."/>
            <person name="Cutter A.D."/>
            <person name="Schartner C.M."/>
            <person name="Ralston E.J."/>
            <person name="Meyer B.J."/>
            <person name="Haag E.S."/>
        </authorList>
    </citation>
    <scope>NUCLEOTIDE SEQUENCE [LARGE SCALE GENOMIC DNA]</scope>
    <source>
        <strain evidence="9">JU1422</strain>
    </source>
</reference>
<dbReference type="EMBL" id="PDUG01000002">
    <property type="protein sequence ID" value="PIC49844.1"/>
    <property type="molecule type" value="Genomic_DNA"/>
</dbReference>
<evidence type="ECO:0000313" key="9">
    <source>
        <dbReference type="Proteomes" id="UP000230233"/>
    </source>
</evidence>
<dbReference type="PANTHER" id="PTHR22945">
    <property type="entry name" value="SERPENTINE RECEPTOR, CLASS D DELTA"/>
    <property type="match status" value="1"/>
</dbReference>
<keyword evidence="9" id="KW-1185">Reference proteome</keyword>
<proteinExistence type="inferred from homology"/>
<dbReference type="InterPro" id="IPR050920">
    <property type="entry name" value="Nematode_rcpt-like_delta"/>
</dbReference>
<evidence type="ECO:0000256" key="1">
    <source>
        <dbReference type="ARBA" id="ARBA00004141"/>
    </source>
</evidence>
<evidence type="ECO:0000259" key="7">
    <source>
        <dbReference type="PROSITE" id="PS50262"/>
    </source>
</evidence>
<dbReference type="AlphaFoldDB" id="A0A2G5VDK3"/>
<feature type="transmembrane region" description="Helical" evidence="6">
    <location>
        <begin position="86"/>
        <end position="105"/>
    </location>
</feature>
<sequence length="290" mass="33197">MLILNFALCDFFSSLAGLLALQKTVFSGSSLTYIFHGSCGYVSSYFCYFLHVLVCHSFAHSQWILMISFLHRYYILDRISPEPVKILRLCMIAYIPSLIFVLVYLSDLADEEALKKVVYSFHQKYFYHKKELWGEVVIAGNLSVWSPSTFAAIIYMTIPCFPIYAVIVIFRYRALKILDGRGRTTMSKSTRTSHKQLMKALTIQAIVPIFWLTASSLYLLLLFQLVDGAIFENMPFRIMECMPMLTPLISLYFVRPYRSVISGWIVPDPFIKPVILSALLSTLNGLPVVQ</sequence>
<dbReference type="STRING" id="1611254.A0A2G5VDK3"/>
<evidence type="ECO:0000256" key="5">
    <source>
        <dbReference type="ARBA" id="ARBA00023136"/>
    </source>
</evidence>
<dbReference type="OrthoDB" id="5789179at2759"/>
<dbReference type="PROSITE" id="PS50262">
    <property type="entry name" value="G_PROTEIN_RECEP_F1_2"/>
    <property type="match status" value="1"/>
</dbReference>
<comment type="caution">
    <text evidence="8">The sequence shown here is derived from an EMBL/GenBank/DDBJ whole genome shotgun (WGS) entry which is preliminary data.</text>
</comment>
<evidence type="ECO:0000256" key="6">
    <source>
        <dbReference type="SAM" id="Phobius"/>
    </source>
</evidence>